<keyword evidence="3" id="KW-1185">Reference proteome</keyword>
<keyword evidence="1" id="KW-0812">Transmembrane</keyword>
<reference evidence="3" key="1">
    <citation type="submission" date="2015-11" db="EMBL/GenBank/DDBJ databases">
        <authorList>
            <person name="Seth-Smith H.M.B."/>
        </authorList>
    </citation>
    <scope>NUCLEOTIDE SEQUENCE [LARGE SCALE GENOMIC DNA]</scope>
    <source>
        <strain evidence="3">2013Ark11</strain>
    </source>
</reference>
<evidence type="ECO:0000313" key="3">
    <source>
        <dbReference type="Proteomes" id="UP000198651"/>
    </source>
</evidence>
<dbReference type="Proteomes" id="UP000198651">
    <property type="component" value="Chromosome I"/>
</dbReference>
<evidence type="ECO:0000313" key="2">
    <source>
        <dbReference type="EMBL" id="CUT18334.1"/>
    </source>
</evidence>
<name>A0A0S4M3S5_9BURK</name>
<gene>
    <name evidence="2" type="ORF">Ark11_1536</name>
</gene>
<dbReference type="AlphaFoldDB" id="A0A0S4M3S5"/>
<dbReference type="OrthoDB" id="10001186at2"/>
<feature type="transmembrane region" description="Helical" evidence="1">
    <location>
        <begin position="297"/>
        <end position="321"/>
    </location>
</feature>
<organism evidence="2 3">
    <name type="scientific">Candidatus Ichthyocystis hellenicum</name>
    <dbReference type="NCBI Taxonomy" id="1561003"/>
    <lineage>
        <taxon>Bacteria</taxon>
        <taxon>Pseudomonadati</taxon>
        <taxon>Pseudomonadota</taxon>
        <taxon>Betaproteobacteria</taxon>
        <taxon>Burkholderiales</taxon>
        <taxon>Candidatus Ichthyocystis</taxon>
    </lineage>
</organism>
<keyword evidence="1" id="KW-1133">Transmembrane helix</keyword>
<proteinExistence type="predicted"/>
<dbReference type="EMBL" id="LN906597">
    <property type="protein sequence ID" value="CUT18334.1"/>
    <property type="molecule type" value="Genomic_DNA"/>
</dbReference>
<protein>
    <submittedName>
        <fullName evidence="2">Putative membrane protein</fullName>
    </submittedName>
</protein>
<evidence type="ECO:0000256" key="1">
    <source>
        <dbReference type="SAM" id="Phobius"/>
    </source>
</evidence>
<sequence length="355" mass="39982">MITSRINCFDHTKSDDLELQDKILVEYSYRSEYIIQAKEKAELNNGASSLLGRSISFMSPLVFLGTLRCTAGDAVHTGWTSLKSNLCGLIYVENCFINATLRGEDVPKINVADIFSSILNKAGIHTNIDNAPPIGDINTEESIDTFFYIGDQIGAVCRSLIFNQTDDVLRKLTQNSKNEHTFLEFINNIISNRTGSMLKELTENSMDTYYFLYLLSQMDKPDTSKLGCTYTNNAIKSNVSSNILSLILSTNKISTLKTYCPTICEYIPIDKYAADPKELIINKIPALNIEPKSNAELNIIVVVLAVAGILLFSLYAMANLIKRKRFFFIPRNYICRALRRTLNHSNYRRLDETAV</sequence>
<accession>A0A0S4M3S5</accession>
<keyword evidence="1" id="KW-0472">Membrane</keyword>
<dbReference type="RefSeq" id="WP_092490702.1">
    <property type="nucleotide sequence ID" value="NZ_LN906597.1"/>
</dbReference>